<keyword evidence="5" id="KW-1185">Reference proteome</keyword>
<feature type="region of interest" description="Disordered" evidence="1">
    <location>
        <begin position="303"/>
        <end position="328"/>
    </location>
</feature>
<gene>
    <name evidence="4" type="ORF">PAC_12979</name>
</gene>
<feature type="domain" description="DUF7703" evidence="3">
    <location>
        <begin position="16"/>
        <end position="254"/>
    </location>
</feature>
<feature type="region of interest" description="Disordered" evidence="1">
    <location>
        <begin position="266"/>
        <end position="290"/>
    </location>
</feature>
<feature type="transmembrane region" description="Helical" evidence="2">
    <location>
        <begin position="191"/>
        <end position="211"/>
    </location>
</feature>
<dbReference type="PANTHER" id="PTHR37013:SF4">
    <property type="entry name" value="INTEGRAL MEMBRANE PROTEIN"/>
    <property type="match status" value="1"/>
</dbReference>
<feature type="transmembrane region" description="Helical" evidence="2">
    <location>
        <begin position="76"/>
        <end position="99"/>
    </location>
</feature>
<dbReference type="PANTHER" id="PTHR37013">
    <property type="entry name" value="INTEGRAL MEMBRANE PROTEIN (AFU_ORTHOLOGUE AFUA_1G05950)-RELATED"/>
    <property type="match status" value="1"/>
</dbReference>
<dbReference type="AlphaFoldDB" id="A0A1L7XDI9"/>
<evidence type="ECO:0000259" key="3">
    <source>
        <dbReference type="Pfam" id="PF24802"/>
    </source>
</evidence>
<feature type="transmembrane region" description="Helical" evidence="2">
    <location>
        <begin position="153"/>
        <end position="171"/>
    </location>
</feature>
<protein>
    <recommendedName>
        <fullName evidence="3">DUF7703 domain-containing protein</fullName>
    </recommendedName>
</protein>
<feature type="transmembrane region" description="Helical" evidence="2">
    <location>
        <begin position="111"/>
        <end position="133"/>
    </location>
</feature>
<name>A0A1L7XDI9_9HELO</name>
<reference evidence="4 5" key="1">
    <citation type="submission" date="2016-03" db="EMBL/GenBank/DDBJ databases">
        <authorList>
            <person name="Ploux O."/>
        </authorList>
    </citation>
    <scope>NUCLEOTIDE SEQUENCE [LARGE SCALE GENOMIC DNA]</scope>
    <source>
        <strain evidence="4 5">UAMH 11012</strain>
    </source>
</reference>
<dbReference type="InterPro" id="IPR056120">
    <property type="entry name" value="DUF7703"/>
</dbReference>
<keyword evidence="2" id="KW-0472">Membrane</keyword>
<dbReference type="OrthoDB" id="405906at2759"/>
<feature type="transmembrane region" description="Helical" evidence="2">
    <location>
        <begin position="46"/>
        <end position="64"/>
    </location>
</feature>
<keyword evidence="2" id="KW-0812">Transmembrane</keyword>
<evidence type="ECO:0000313" key="5">
    <source>
        <dbReference type="Proteomes" id="UP000184330"/>
    </source>
</evidence>
<evidence type="ECO:0000256" key="2">
    <source>
        <dbReference type="SAM" id="Phobius"/>
    </source>
</evidence>
<accession>A0A1L7XDI9</accession>
<dbReference type="Proteomes" id="UP000184330">
    <property type="component" value="Unassembled WGS sequence"/>
</dbReference>
<feature type="compositionally biased region" description="Basic and acidic residues" evidence="1">
    <location>
        <begin position="317"/>
        <end position="328"/>
    </location>
</feature>
<evidence type="ECO:0000256" key="1">
    <source>
        <dbReference type="SAM" id="MobiDB-lite"/>
    </source>
</evidence>
<dbReference type="EMBL" id="FJOG01000022">
    <property type="protein sequence ID" value="CZR63082.1"/>
    <property type="molecule type" value="Genomic_DNA"/>
</dbReference>
<feature type="transmembrane region" description="Helical" evidence="2">
    <location>
        <begin position="12"/>
        <end position="34"/>
    </location>
</feature>
<sequence length="328" mass="36959">MAGETGPILPTLRISMTIAGLFGAACYICIEIFIHIVYTFKRYAGLYFWSMVVATTGIVLYLIANLFRLFAIAPSFPMSVLLVISWWAMVTGQSVVLYSRLHLVVRDGWKIRWVLIMIITNFFLLHIPVAAVFLACNLDPERFLLAFNIYERIQLVGFFLQESIISGLYIWEAGRGLKSILAVRGRGKENITRQLVIINTLVIFLDISVLITEYTGHLDIQTSYQPLVYALKLQMEFIILNKLINIVKQPPCNRVYPQSHHTLESLPGAHNEPWSSSADMGHPTKSYKSPKVVMESETNLTLEATDGGCHTSTSSAGRREPHDIEYGT</sequence>
<proteinExistence type="predicted"/>
<evidence type="ECO:0000313" key="4">
    <source>
        <dbReference type="EMBL" id="CZR63082.1"/>
    </source>
</evidence>
<dbReference type="Pfam" id="PF24802">
    <property type="entry name" value="DUF7703"/>
    <property type="match status" value="1"/>
</dbReference>
<organism evidence="4 5">
    <name type="scientific">Phialocephala subalpina</name>
    <dbReference type="NCBI Taxonomy" id="576137"/>
    <lineage>
        <taxon>Eukaryota</taxon>
        <taxon>Fungi</taxon>
        <taxon>Dikarya</taxon>
        <taxon>Ascomycota</taxon>
        <taxon>Pezizomycotina</taxon>
        <taxon>Leotiomycetes</taxon>
        <taxon>Helotiales</taxon>
        <taxon>Mollisiaceae</taxon>
        <taxon>Phialocephala</taxon>
        <taxon>Phialocephala fortinii species complex</taxon>
    </lineage>
</organism>
<keyword evidence="2" id="KW-1133">Transmembrane helix</keyword>